<name>A0A6A6S9E4_9PLEO</name>
<feature type="compositionally biased region" description="Low complexity" evidence="1">
    <location>
        <begin position="368"/>
        <end position="387"/>
    </location>
</feature>
<evidence type="ECO:0000256" key="1">
    <source>
        <dbReference type="SAM" id="MobiDB-lite"/>
    </source>
</evidence>
<evidence type="ECO:0000313" key="2">
    <source>
        <dbReference type="EMBL" id="KAF2644200.1"/>
    </source>
</evidence>
<gene>
    <name evidence="2" type="ORF">P280DRAFT_393310</name>
</gene>
<accession>A0A6A6S9E4</accession>
<feature type="compositionally biased region" description="Basic residues" evidence="1">
    <location>
        <begin position="457"/>
        <end position="466"/>
    </location>
</feature>
<protein>
    <submittedName>
        <fullName evidence="2">Uncharacterized protein</fullName>
    </submittedName>
</protein>
<feature type="region of interest" description="Disordered" evidence="1">
    <location>
        <begin position="368"/>
        <end position="466"/>
    </location>
</feature>
<keyword evidence="3" id="KW-1185">Reference proteome</keyword>
<evidence type="ECO:0000313" key="3">
    <source>
        <dbReference type="Proteomes" id="UP000799753"/>
    </source>
</evidence>
<dbReference type="AlphaFoldDB" id="A0A6A6S9E4"/>
<proteinExistence type="predicted"/>
<feature type="compositionally biased region" description="Polar residues" evidence="1">
    <location>
        <begin position="293"/>
        <end position="308"/>
    </location>
</feature>
<dbReference type="OrthoDB" id="3932653at2759"/>
<sequence length="466" mass="50737">PPWGRPPGDRGANSVGKYPGEADVYRFQDVGSDEEKNGVLLDSGSQRAINGKQNFNPDELYFNDMDIRAWERRSGGGLDGMAYGDDYGYVEDEGYYDEAADVAMSGTEYEEFLFKRVMDKIRLARAIGNADVQLSSEELEAYQARIWRSRMPAAHPQARSRPATSGTANGGAIAAVASVPNNTGTSGRKKQQQQQQRRTSLFSNKSKEKRSSDRSRAPLNISESASQQMPPGFVVPGPDGQPMFAPISAYQSRTPPEVPARGQARGPGRGLRLSQAPTRKTLPSREMPGTFPGSPTSYQTASPVNSPSPVHATRPASSSSRQLAKDRADPKQLSNNRALSSTTQQAPTLVPFPTMEYKHHTAEPYQYQAAGQLASSASSTASQPQYSRQVASGHPDPHATMPRRVPIPVQRANATQNVHGSYSDPVVPQRGSRASISEDEEDKGYRKGSAKEGSGERRKKKGRRKN</sequence>
<organism evidence="2 3">
    <name type="scientific">Massarina eburnea CBS 473.64</name>
    <dbReference type="NCBI Taxonomy" id="1395130"/>
    <lineage>
        <taxon>Eukaryota</taxon>
        <taxon>Fungi</taxon>
        <taxon>Dikarya</taxon>
        <taxon>Ascomycota</taxon>
        <taxon>Pezizomycotina</taxon>
        <taxon>Dothideomycetes</taxon>
        <taxon>Pleosporomycetidae</taxon>
        <taxon>Pleosporales</taxon>
        <taxon>Massarineae</taxon>
        <taxon>Massarinaceae</taxon>
        <taxon>Massarina</taxon>
    </lineage>
</organism>
<feature type="non-terminal residue" evidence="2">
    <location>
        <position position="1"/>
    </location>
</feature>
<feature type="compositionally biased region" description="Basic and acidic residues" evidence="1">
    <location>
        <begin position="443"/>
        <end position="456"/>
    </location>
</feature>
<feature type="compositionally biased region" description="Basic and acidic residues" evidence="1">
    <location>
        <begin position="205"/>
        <end position="216"/>
    </location>
</feature>
<feature type="region of interest" description="Disordered" evidence="1">
    <location>
        <begin position="178"/>
        <end position="351"/>
    </location>
</feature>
<reference evidence="2" key="1">
    <citation type="journal article" date="2020" name="Stud. Mycol.">
        <title>101 Dothideomycetes genomes: a test case for predicting lifestyles and emergence of pathogens.</title>
        <authorList>
            <person name="Haridas S."/>
            <person name="Albert R."/>
            <person name="Binder M."/>
            <person name="Bloem J."/>
            <person name="Labutti K."/>
            <person name="Salamov A."/>
            <person name="Andreopoulos B."/>
            <person name="Baker S."/>
            <person name="Barry K."/>
            <person name="Bills G."/>
            <person name="Bluhm B."/>
            <person name="Cannon C."/>
            <person name="Castanera R."/>
            <person name="Culley D."/>
            <person name="Daum C."/>
            <person name="Ezra D."/>
            <person name="Gonzalez J."/>
            <person name="Henrissat B."/>
            <person name="Kuo A."/>
            <person name="Liang C."/>
            <person name="Lipzen A."/>
            <person name="Lutzoni F."/>
            <person name="Magnuson J."/>
            <person name="Mondo S."/>
            <person name="Nolan M."/>
            <person name="Ohm R."/>
            <person name="Pangilinan J."/>
            <person name="Park H.-J."/>
            <person name="Ramirez L."/>
            <person name="Alfaro M."/>
            <person name="Sun H."/>
            <person name="Tritt A."/>
            <person name="Yoshinaga Y."/>
            <person name="Zwiers L.-H."/>
            <person name="Turgeon B."/>
            <person name="Goodwin S."/>
            <person name="Spatafora J."/>
            <person name="Crous P."/>
            <person name="Grigoriev I."/>
        </authorList>
    </citation>
    <scope>NUCLEOTIDE SEQUENCE</scope>
    <source>
        <strain evidence="2">CBS 473.64</strain>
    </source>
</reference>
<feature type="compositionally biased region" description="Polar residues" evidence="1">
    <location>
        <begin position="332"/>
        <end position="347"/>
    </location>
</feature>
<dbReference type="EMBL" id="MU006779">
    <property type="protein sequence ID" value="KAF2644200.1"/>
    <property type="molecule type" value="Genomic_DNA"/>
</dbReference>
<dbReference type="Proteomes" id="UP000799753">
    <property type="component" value="Unassembled WGS sequence"/>
</dbReference>
<feature type="compositionally biased region" description="Low complexity" evidence="1">
    <location>
        <begin position="259"/>
        <end position="273"/>
    </location>
</feature>